<comment type="caution">
    <text evidence="2">The sequence shown here is derived from an EMBL/GenBank/DDBJ whole genome shotgun (WGS) entry which is preliminary data.</text>
</comment>
<sequence>MNEWTITPIFYNDVRWAWVQSILYEFSLSSPWTTSSGVPSSSSSSSSGGGCGGGGGSSSSSSSRSKISSSSRSCCSCCSIVVVVREVELMQYENRCNAGSGQYFCWKFERAYRH</sequence>
<dbReference type="EMBL" id="JAIWYP010000009">
    <property type="protein sequence ID" value="KAH3774635.1"/>
    <property type="molecule type" value="Genomic_DNA"/>
</dbReference>
<gene>
    <name evidence="2" type="ORF">DPMN_176017</name>
</gene>
<keyword evidence="3" id="KW-1185">Reference proteome</keyword>
<reference evidence="2" key="2">
    <citation type="submission" date="2020-11" db="EMBL/GenBank/DDBJ databases">
        <authorList>
            <person name="McCartney M.A."/>
            <person name="Auch B."/>
            <person name="Kono T."/>
            <person name="Mallez S."/>
            <person name="Becker A."/>
            <person name="Gohl D.M."/>
            <person name="Silverstein K.A.T."/>
            <person name="Koren S."/>
            <person name="Bechman K.B."/>
            <person name="Herman A."/>
            <person name="Abrahante J.E."/>
            <person name="Garbe J."/>
        </authorList>
    </citation>
    <scope>NUCLEOTIDE SEQUENCE</scope>
    <source>
        <strain evidence="2">Duluth1</strain>
        <tissue evidence="2">Whole animal</tissue>
    </source>
</reference>
<proteinExistence type="predicted"/>
<name>A0A9D4IHR5_DREPO</name>
<evidence type="ECO:0000313" key="3">
    <source>
        <dbReference type="Proteomes" id="UP000828390"/>
    </source>
</evidence>
<organism evidence="2 3">
    <name type="scientific">Dreissena polymorpha</name>
    <name type="common">Zebra mussel</name>
    <name type="synonym">Mytilus polymorpha</name>
    <dbReference type="NCBI Taxonomy" id="45954"/>
    <lineage>
        <taxon>Eukaryota</taxon>
        <taxon>Metazoa</taxon>
        <taxon>Spiralia</taxon>
        <taxon>Lophotrochozoa</taxon>
        <taxon>Mollusca</taxon>
        <taxon>Bivalvia</taxon>
        <taxon>Autobranchia</taxon>
        <taxon>Heteroconchia</taxon>
        <taxon>Euheterodonta</taxon>
        <taxon>Imparidentia</taxon>
        <taxon>Neoheterodontei</taxon>
        <taxon>Myida</taxon>
        <taxon>Dreissenoidea</taxon>
        <taxon>Dreissenidae</taxon>
        <taxon>Dreissena</taxon>
    </lineage>
</organism>
<dbReference type="AlphaFoldDB" id="A0A9D4IHR5"/>
<accession>A0A9D4IHR5</accession>
<feature type="compositionally biased region" description="Low complexity" evidence="1">
    <location>
        <begin position="58"/>
        <end position="75"/>
    </location>
</feature>
<dbReference type="Proteomes" id="UP000828390">
    <property type="component" value="Unassembled WGS sequence"/>
</dbReference>
<evidence type="ECO:0000313" key="2">
    <source>
        <dbReference type="EMBL" id="KAH3774635.1"/>
    </source>
</evidence>
<feature type="region of interest" description="Disordered" evidence="1">
    <location>
        <begin position="31"/>
        <end position="75"/>
    </location>
</feature>
<feature type="compositionally biased region" description="Gly residues" evidence="1">
    <location>
        <begin position="47"/>
        <end position="57"/>
    </location>
</feature>
<feature type="compositionally biased region" description="Low complexity" evidence="1">
    <location>
        <begin position="35"/>
        <end position="46"/>
    </location>
</feature>
<evidence type="ECO:0000256" key="1">
    <source>
        <dbReference type="SAM" id="MobiDB-lite"/>
    </source>
</evidence>
<reference evidence="2" key="1">
    <citation type="journal article" date="2019" name="bioRxiv">
        <title>The Genome of the Zebra Mussel, Dreissena polymorpha: A Resource for Invasive Species Research.</title>
        <authorList>
            <person name="McCartney M.A."/>
            <person name="Auch B."/>
            <person name="Kono T."/>
            <person name="Mallez S."/>
            <person name="Zhang Y."/>
            <person name="Obille A."/>
            <person name="Becker A."/>
            <person name="Abrahante J.E."/>
            <person name="Garbe J."/>
            <person name="Badalamenti J.P."/>
            <person name="Herman A."/>
            <person name="Mangelson H."/>
            <person name="Liachko I."/>
            <person name="Sullivan S."/>
            <person name="Sone E.D."/>
            <person name="Koren S."/>
            <person name="Silverstein K.A.T."/>
            <person name="Beckman K.B."/>
            <person name="Gohl D.M."/>
        </authorList>
    </citation>
    <scope>NUCLEOTIDE SEQUENCE</scope>
    <source>
        <strain evidence="2">Duluth1</strain>
        <tissue evidence="2">Whole animal</tissue>
    </source>
</reference>
<protein>
    <submittedName>
        <fullName evidence="2">Uncharacterized protein</fullName>
    </submittedName>
</protein>